<comment type="caution">
    <text evidence="2">The sequence shown here is derived from an EMBL/GenBank/DDBJ whole genome shotgun (WGS) entry which is preliminary data.</text>
</comment>
<dbReference type="RefSeq" id="WP_212493567.1">
    <property type="nucleotide sequence ID" value="NZ_JAFCJH010000023.1"/>
</dbReference>
<evidence type="ECO:0000313" key="2">
    <source>
        <dbReference type="EMBL" id="MBR0798054.1"/>
    </source>
</evidence>
<dbReference type="EMBL" id="JAFCJH010000023">
    <property type="protein sequence ID" value="MBR0798054.1"/>
    <property type="molecule type" value="Genomic_DNA"/>
</dbReference>
<sequence>MAVSDNRVTFWFGCNMLRHAEMIRLSIMLLERAGYDVRAAGGPAYCCGTAHDHQPQGASNMAGRTVSRFNEAATKDGRGTVVTWCASCHMHMSDIMAPGNAVAFDITHISELLVASIDRLAPLLTVPVPRRVLLHRHLGFSTHVPINDRIASMLRRIPGLELIEGPAVPGHMCSGLAGVPGALKAVMGETWSAAIANGADTVSTIFHPCHREFAALDGRDNIRVRNWVQLVAEAMGIEASDAYVGWRNGAVPDIAAIERAEPSRYQALIEPELRARPLLAAASAGVAE</sequence>
<protein>
    <submittedName>
        <fullName evidence="2">(Fe-S)-binding protein</fullName>
    </submittedName>
</protein>
<reference evidence="3" key="1">
    <citation type="journal article" date="2021" name="ISME J.">
        <title>Evolutionary origin and ecological implication of a unique nif island in free-living Bradyrhizobium lineages.</title>
        <authorList>
            <person name="Tao J."/>
        </authorList>
    </citation>
    <scope>NUCLEOTIDE SEQUENCE [LARGE SCALE GENOMIC DNA]</scope>
    <source>
        <strain evidence="3">SZCCT0434</strain>
    </source>
</reference>
<feature type="domain" description="Cysteine-rich" evidence="1">
    <location>
        <begin position="8"/>
        <end position="92"/>
    </location>
</feature>
<evidence type="ECO:0000313" key="3">
    <source>
        <dbReference type="Proteomes" id="UP001315278"/>
    </source>
</evidence>
<dbReference type="Proteomes" id="UP001315278">
    <property type="component" value="Unassembled WGS sequence"/>
</dbReference>
<proteinExistence type="predicted"/>
<keyword evidence="3" id="KW-1185">Reference proteome</keyword>
<dbReference type="Pfam" id="PF02754">
    <property type="entry name" value="CCG"/>
    <property type="match status" value="1"/>
</dbReference>
<accession>A0ABS5FN27</accession>
<organism evidence="2 3">
    <name type="scientific">Bradyrhizobium jicamae</name>
    <dbReference type="NCBI Taxonomy" id="280332"/>
    <lineage>
        <taxon>Bacteria</taxon>
        <taxon>Pseudomonadati</taxon>
        <taxon>Pseudomonadota</taxon>
        <taxon>Alphaproteobacteria</taxon>
        <taxon>Hyphomicrobiales</taxon>
        <taxon>Nitrobacteraceae</taxon>
        <taxon>Bradyrhizobium</taxon>
    </lineage>
</organism>
<name>A0ABS5FN27_9BRAD</name>
<dbReference type="InterPro" id="IPR004017">
    <property type="entry name" value="Cys_rich_dom"/>
</dbReference>
<gene>
    <name evidence="2" type="ORF">JQ615_21930</name>
</gene>
<evidence type="ECO:0000259" key="1">
    <source>
        <dbReference type="Pfam" id="PF02754"/>
    </source>
</evidence>